<dbReference type="InterPro" id="IPR000719">
    <property type="entry name" value="Prot_kinase_dom"/>
</dbReference>
<dbReference type="Proteomes" id="UP000688137">
    <property type="component" value="Unassembled WGS sequence"/>
</dbReference>
<dbReference type="GO" id="GO:0044773">
    <property type="term" value="P:mitotic DNA damage checkpoint signaling"/>
    <property type="evidence" value="ECO:0007669"/>
    <property type="project" value="TreeGrafter"/>
</dbReference>
<name>A0A8S1L8F6_PARPR</name>
<evidence type="ECO:0000313" key="4">
    <source>
        <dbReference type="Proteomes" id="UP000688137"/>
    </source>
</evidence>
<dbReference type="PROSITE" id="PS50011">
    <property type="entry name" value="PROTEIN_KINASE_DOM"/>
    <property type="match status" value="1"/>
</dbReference>
<keyword evidence="4" id="KW-1185">Reference proteome</keyword>
<evidence type="ECO:0000256" key="1">
    <source>
        <dbReference type="SAM" id="MobiDB-lite"/>
    </source>
</evidence>
<sequence length="435" mass="50838">MYRFDNALFTFPVTRKHFFSDKVYQLFLFSDEFIMTDNQTKKAKYEIKLNMTTTLNWIVNDKKIQAFEIPYNNKMKAFNASPNKLQLLREMIAGRVFYSGIQNFYEIQMKVGQGMIGEVYRAVSQNGEYVAIKKCDKQKLASLQGGIPQLIQELQLLQQLQHINILKLKEVYCDQQFYYIVTEFVDGKTLHTELLSRTTGLSITQTLRIMFQILNALIYIHQKGVMHRDINPHNIMISENIKLIDFGLARKIKNQLIFPTAGTPGYMAPEIINYKQEKPYDEKADIYSLGCMLYKMLSGENLFHRQKNIFQENKEGIFELRKNPQHLEYNSSKMDQLFILLTHMLENDPNERPNAQFCKFLLKEIENNNQQIDKLIRKQQIMKPIYLVTDETPLERTPLSFTSNNKGKSSDTLIKSDDITTQGNKRLSKIAIKNV</sequence>
<dbReference type="GO" id="GO:0005737">
    <property type="term" value="C:cytoplasm"/>
    <property type="evidence" value="ECO:0007669"/>
    <property type="project" value="TreeGrafter"/>
</dbReference>
<evidence type="ECO:0000313" key="3">
    <source>
        <dbReference type="EMBL" id="CAD8062565.1"/>
    </source>
</evidence>
<comment type="caution">
    <text evidence="3">The sequence shown here is derived from an EMBL/GenBank/DDBJ whole genome shotgun (WGS) entry which is preliminary data.</text>
</comment>
<accession>A0A8S1L8F6</accession>
<reference evidence="3" key="1">
    <citation type="submission" date="2021-01" db="EMBL/GenBank/DDBJ databases">
        <authorList>
            <consortium name="Genoscope - CEA"/>
            <person name="William W."/>
        </authorList>
    </citation>
    <scope>NUCLEOTIDE SEQUENCE</scope>
</reference>
<proteinExistence type="predicted"/>
<dbReference type="PANTHER" id="PTHR44167">
    <property type="entry name" value="OVARIAN-SPECIFIC SERINE/THREONINE-PROTEIN KINASE LOK-RELATED"/>
    <property type="match status" value="1"/>
</dbReference>
<feature type="compositionally biased region" description="Polar residues" evidence="1">
    <location>
        <begin position="399"/>
        <end position="417"/>
    </location>
</feature>
<feature type="region of interest" description="Disordered" evidence="1">
    <location>
        <begin position="398"/>
        <end position="417"/>
    </location>
</feature>
<dbReference type="AlphaFoldDB" id="A0A8S1L8F6"/>
<dbReference type="GO" id="GO:0005524">
    <property type="term" value="F:ATP binding"/>
    <property type="evidence" value="ECO:0007669"/>
    <property type="project" value="InterPro"/>
</dbReference>
<organism evidence="3 4">
    <name type="scientific">Paramecium primaurelia</name>
    <dbReference type="NCBI Taxonomy" id="5886"/>
    <lineage>
        <taxon>Eukaryota</taxon>
        <taxon>Sar</taxon>
        <taxon>Alveolata</taxon>
        <taxon>Ciliophora</taxon>
        <taxon>Intramacronucleata</taxon>
        <taxon>Oligohymenophorea</taxon>
        <taxon>Peniculida</taxon>
        <taxon>Parameciidae</taxon>
        <taxon>Paramecium</taxon>
    </lineage>
</organism>
<dbReference type="Pfam" id="PF00069">
    <property type="entry name" value="Pkinase"/>
    <property type="match status" value="1"/>
</dbReference>
<dbReference type="FunFam" id="1.10.510.10:FF:000945">
    <property type="entry name" value="Uncharacterized protein"/>
    <property type="match status" value="1"/>
</dbReference>
<dbReference type="EMBL" id="CAJJDM010000032">
    <property type="protein sequence ID" value="CAD8062565.1"/>
    <property type="molecule type" value="Genomic_DNA"/>
</dbReference>
<evidence type="ECO:0000259" key="2">
    <source>
        <dbReference type="PROSITE" id="PS50011"/>
    </source>
</evidence>
<dbReference type="GO" id="GO:0005634">
    <property type="term" value="C:nucleus"/>
    <property type="evidence" value="ECO:0007669"/>
    <property type="project" value="TreeGrafter"/>
</dbReference>
<dbReference type="GO" id="GO:0004674">
    <property type="term" value="F:protein serine/threonine kinase activity"/>
    <property type="evidence" value="ECO:0007669"/>
    <property type="project" value="TreeGrafter"/>
</dbReference>
<protein>
    <recommendedName>
        <fullName evidence="2">Protein kinase domain-containing protein</fullName>
    </recommendedName>
</protein>
<dbReference type="PANTHER" id="PTHR44167:SF18">
    <property type="entry name" value="PROTEIN KINASE DOMAIN-CONTAINING PROTEIN"/>
    <property type="match status" value="1"/>
</dbReference>
<feature type="domain" description="Protein kinase" evidence="2">
    <location>
        <begin position="105"/>
        <end position="362"/>
    </location>
</feature>
<dbReference type="OMA" id="IMISENI"/>
<gene>
    <name evidence="3" type="ORF">PPRIM_AZ9-3.1.T0330200</name>
</gene>